<keyword evidence="3" id="KW-1185">Reference proteome</keyword>
<organism evidence="2 3">
    <name type="scientific">Suillus subaureus</name>
    <dbReference type="NCBI Taxonomy" id="48587"/>
    <lineage>
        <taxon>Eukaryota</taxon>
        <taxon>Fungi</taxon>
        <taxon>Dikarya</taxon>
        <taxon>Basidiomycota</taxon>
        <taxon>Agaricomycotina</taxon>
        <taxon>Agaricomycetes</taxon>
        <taxon>Agaricomycetidae</taxon>
        <taxon>Boletales</taxon>
        <taxon>Suillineae</taxon>
        <taxon>Suillaceae</taxon>
        <taxon>Suillus</taxon>
    </lineage>
</organism>
<protein>
    <recommendedName>
        <fullName evidence="4">Hydrophobin</fullName>
    </recommendedName>
</protein>
<dbReference type="GeneID" id="64636498"/>
<dbReference type="EMBL" id="JABBWG010000039">
    <property type="protein sequence ID" value="KAG1808249.1"/>
    <property type="molecule type" value="Genomic_DNA"/>
</dbReference>
<evidence type="ECO:0008006" key="4">
    <source>
        <dbReference type="Google" id="ProtNLM"/>
    </source>
</evidence>
<name>A0A9P7J8N3_9AGAM</name>
<dbReference type="OrthoDB" id="2691998at2759"/>
<feature type="signal peptide" evidence="1">
    <location>
        <begin position="1"/>
        <end position="19"/>
    </location>
</feature>
<feature type="chain" id="PRO_5040197512" description="Hydrophobin" evidence="1">
    <location>
        <begin position="20"/>
        <end position="132"/>
    </location>
</feature>
<reference evidence="2" key="1">
    <citation type="journal article" date="2020" name="New Phytol.">
        <title>Comparative genomics reveals dynamic genome evolution in host specialist ectomycorrhizal fungi.</title>
        <authorList>
            <person name="Lofgren L.A."/>
            <person name="Nguyen N.H."/>
            <person name="Vilgalys R."/>
            <person name="Ruytinx J."/>
            <person name="Liao H.L."/>
            <person name="Branco S."/>
            <person name="Kuo A."/>
            <person name="LaButti K."/>
            <person name="Lipzen A."/>
            <person name="Andreopoulos W."/>
            <person name="Pangilinan J."/>
            <person name="Riley R."/>
            <person name="Hundley H."/>
            <person name="Na H."/>
            <person name="Barry K."/>
            <person name="Grigoriev I.V."/>
            <person name="Stajich J.E."/>
            <person name="Kennedy P.G."/>
        </authorList>
    </citation>
    <scope>NUCLEOTIDE SEQUENCE</scope>
    <source>
        <strain evidence="2">MN1</strain>
    </source>
</reference>
<comment type="caution">
    <text evidence="2">The sequence shown here is derived from an EMBL/GenBank/DDBJ whole genome shotgun (WGS) entry which is preliminary data.</text>
</comment>
<evidence type="ECO:0000313" key="2">
    <source>
        <dbReference type="EMBL" id="KAG1808249.1"/>
    </source>
</evidence>
<dbReference type="RefSeq" id="XP_041188533.1">
    <property type="nucleotide sequence ID" value="XM_041342482.1"/>
</dbReference>
<keyword evidence="1" id="KW-0732">Signal</keyword>
<accession>A0A9P7J8N3</accession>
<gene>
    <name evidence="2" type="ORF">BJ212DRAFT_1590184</name>
</gene>
<dbReference type="Proteomes" id="UP000807769">
    <property type="component" value="Unassembled WGS sequence"/>
</dbReference>
<dbReference type="AlphaFoldDB" id="A0A9P7J8N3"/>
<proteinExistence type="predicted"/>
<sequence>MRFSSVLAVVAALTASVSASPTAVDSAGGCPILCSDYPCCAGQKCVPQGIFVILWLPAEWYIWKVVIVKLRKLKIQKWHLDANKHKQPFKLVSAQEVLQVIDVTLGGQNGSCWVQTNLTAARRVVHSIPLDN</sequence>
<evidence type="ECO:0000313" key="3">
    <source>
        <dbReference type="Proteomes" id="UP000807769"/>
    </source>
</evidence>
<evidence type="ECO:0000256" key="1">
    <source>
        <dbReference type="SAM" id="SignalP"/>
    </source>
</evidence>